<dbReference type="PANTHER" id="PTHR19847:SF7">
    <property type="entry name" value="DDB1- AND CUL4-ASSOCIATED FACTOR 11"/>
    <property type="match status" value="1"/>
</dbReference>
<feature type="compositionally biased region" description="Polar residues" evidence="2">
    <location>
        <begin position="611"/>
        <end position="622"/>
    </location>
</feature>
<dbReference type="PROSITE" id="PS50294">
    <property type="entry name" value="WD_REPEATS_REGION"/>
    <property type="match status" value="2"/>
</dbReference>
<evidence type="ECO:0000256" key="1">
    <source>
        <dbReference type="PROSITE-ProRule" id="PRU00221"/>
    </source>
</evidence>
<dbReference type="Gene3D" id="2.130.10.10">
    <property type="entry name" value="YVTN repeat-like/Quinoprotein amine dehydrogenase"/>
    <property type="match status" value="2"/>
</dbReference>
<dbReference type="InterPro" id="IPR036322">
    <property type="entry name" value="WD40_repeat_dom_sf"/>
</dbReference>
<feature type="compositionally biased region" description="Basic and acidic residues" evidence="2">
    <location>
        <begin position="32"/>
        <end position="44"/>
    </location>
</feature>
<dbReference type="FunFam" id="2.130.10.10:FF:000557">
    <property type="entry name" value="WD repeat protein"/>
    <property type="match status" value="1"/>
</dbReference>
<dbReference type="EMBL" id="LDEV01003127">
    <property type="protein sequence ID" value="KLJ06416.1"/>
    <property type="molecule type" value="Genomic_DNA"/>
</dbReference>
<dbReference type="STRING" id="2060906.A0A0H1BB28"/>
<comment type="caution">
    <text evidence="3">The sequence shown here is derived from an EMBL/GenBank/DDBJ whole genome shotgun (WGS) entry which is preliminary data.</text>
</comment>
<dbReference type="Proteomes" id="UP000053573">
    <property type="component" value="Unassembled WGS sequence"/>
</dbReference>
<feature type="region of interest" description="Disordered" evidence="2">
    <location>
        <begin position="611"/>
        <end position="634"/>
    </location>
</feature>
<name>A0A0H1BB28_9EURO</name>
<keyword evidence="1" id="KW-0853">WD repeat</keyword>
<proteinExistence type="predicted"/>
<sequence>MTSSNSSPRSGSGSQHDTSQIWEDAPEWLIDALDRGDGDDRDFVPADDFFDLEGDDEDGWEDEEESDNMDTQPGESGGHGADDTDHYTSSLSATEFLRLFGSGLRHMLPTHRISGLRFYLDDNGNDVYGGPIYRMHGSRSGEHLLPKVPSDAGRKLMYSGDFGSNLNYVDKIKRRKERLATRLMWRELANGPRLRPRAISQDLIPNSKADKIIHYNSKCYSGSFSDDGNFFFSCVQDFKVRMYDTSNPLEWRWYKTVEYPFGHWTLTDASLSPDNRYLAYSSIRNIVCLAGTDPSSDSEPTLLNFASRSGSPLSGTDFGIWSIRFSGDGRELIAGTSSHSVIVYDIESRTPILTLENHDDDVNAVCFGDKSSPHILYSGSDDTTIKVWDRRSMGDGRAAGCFLGHSEGITYVDSKGDGRYVLSNGKDQSMKLWDLRKMMTSAKLDTIDLNSYSTGFDYRYMSISDADYRPHPHDCSVVTFRGHRVLKTLIRCHFSPDTSTNSKYVYSGSSDGRVFIYNLDATVAGIIDVGEASFNSRQHEPDMFRSSRRMGRADTEWATCVRDASWHPNAPIIAATSWNGWGMSTGTCSVHAWSDGAEYDEAEAPIGQSYNSKLEPLQPSNRSAEESRPSTGHIIRNGRVASFITLEDDDPLDMNSW</sequence>
<gene>
    <name evidence="3" type="ORF">EMPG_10177</name>
</gene>
<feature type="compositionally biased region" description="Acidic residues" evidence="2">
    <location>
        <begin position="48"/>
        <end position="68"/>
    </location>
</feature>
<dbReference type="SMART" id="SM00320">
    <property type="entry name" value="WD40"/>
    <property type="match status" value="5"/>
</dbReference>
<evidence type="ECO:0000313" key="3">
    <source>
        <dbReference type="EMBL" id="KLJ06416.1"/>
    </source>
</evidence>
<accession>A0A0H1BB28</accession>
<feature type="region of interest" description="Disordered" evidence="2">
    <location>
        <begin position="1"/>
        <end position="87"/>
    </location>
</feature>
<organism evidence="3 4">
    <name type="scientific">Blastomyces silverae</name>
    <dbReference type="NCBI Taxonomy" id="2060906"/>
    <lineage>
        <taxon>Eukaryota</taxon>
        <taxon>Fungi</taxon>
        <taxon>Dikarya</taxon>
        <taxon>Ascomycota</taxon>
        <taxon>Pezizomycotina</taxon>
        <taxon>Eurotiomycetes</taxon>
        <taxon>Eurotiomycetidae</taxon>
        <taxon>Onygenales</taxon>
        <taxon>Ajellomycetaceae</taxon>
        <taxon>Blastomyces</taxon>
    </lineage>
</organism>
<dbReference type="AlphaFoldDB" id="A0A0H1BB28"/>
<feature type="repeat" description="WD" evidence="1">
    <location>
        <begin position="355"/>
        <end position="389"/>
    </location>
</feature>
<dbReference type="Pfam" id="PF00400">
    <property type="entry name" value="WD40"/>
    <property type="match status" value="5"/>
</dbReference>
<dbReference type="OrthoDB" id="63070at2759"/>
<reference evidence="4" key="1">
    <citation type="journal article" date="2015" name="PLoS Genet.">
        <title>The dynamic genome and transcriptome of the human fungal pathogen Blastomyces and close relative Emmonsia.</title>
        <authorList>
            <person name="Munoz J.F."/>
            <person name="Gauthier G.M."/>
            <person name="Desjardins C.A."/>
            <person name="Gallo J.E."/>
            <person name="Holder J."/>
            <person name="Sullivan T.D."/>
            <person name="Marty A.J."/>
            <person name="Carmen J.C."/>
            <person name="Chen Z."/>
            <person name="Ding L."/>
            <person name="Gujja S."/>
            <person name="Magrini V."/>
            <person name="Misas E."/>
            <person name="Mitreva M."/>
            <person name="Priest M."/>
            <person name="Saif S."/>
            <person name="Whiston E.A."/>
            <person name="Young S."/>
            <person name="Zeng Q."/>
            <person name="Goldman W.E."/>
            <person name="Mardis E.R."/>
            <person name="Taylor J.W."/>
            <person name="McEwen J.G."/>
            <person name="Clay O.K."/>
            <person name="Klein B.S."/>
            <person name="Cuomo C.A."/>
        </authorList>
    </citation>
    <scope>NUCLEOTIDE SEQUENCE [LARGE SCALE GENOMIC DNA]</scope>
    <source>
        <strain evidence="4">UAMH 139</strain>
    </source>
</reference>
<feature type="repeat" description="WD" evidence="1">
    <location>
        <begin position="402"/>
        <end position="443"/>
    </location>
</feature>
<dbReference type="SUPFAM" id="SSF50978">
    <property type="entry name" value="WD40 repeat-like"/>
    <property type="match status" value="1"/>
</dbReference>
<evidence type="ECO:0000313" key="4">
    <source>
        <dbReference type="Proteomes" id="UP000053573"/>
    </source>
</evidence>
<dbReference type="GO" id="GO:0080008">
    <property type="term" value="C:Cul4-RING E3 ubiquitin ligase complex"/>
    <property type="evidence" value="ECO:0007669"/>
    <property type="project" value="TreeGrafter"/>
</dbReference>
<dbReference type="InterPro" id="IPR015943">
    <property type="entry name" value="WD40/YVTN_repeat-like_dom_sf"/>
</dbReference>
<protein>
    <submittedName>
        <fullName evidence="3">Uncharacterized protein</fullName>
    </submittedName>
</protein>
<dbReference type="PROSITE" id="PS50082">
    <property type="entry name" value="WD_REPEATS_2"/>
    <property type="match status" value="2"/>
</dbReference>
<keyword evidence="4" id="KW-1185">Reference proteome</keyword>
<feature type="compositionally biased region" description="Low complexity" evidence="2">
    <location>
        <begin position="1"/>
        <end position="14"/>
    </location>
</feature>
<dbReference type="InterPro" id="IPR001680">
    <property type="entry name" value="WD40_rpt"/>
</dbReference>
<evidence type="ECO:0000256" key="2">
    <source>
        <dbReference type="SAM" id="MobiDB-lite"/>
    </source>
</evidence>
<dbReference type="GO" id="GO:0043161">
    <property type="term" value="P:proteasome-mediated ubiquitin-dependent protein catabolic process"/>
    <property type="evidence" value="ECO:0007669"/>
    <property type="project" value="TreeGrafter"/>
</dbReference>
<dbReference type="PANTHER" id="PTHR19847">
    <property type="entry name" value="DDB1- AND CUL4-ASSOCIATED FACTOR 11"/>
    <property type="match status" value="1"/>
</dbReference>
<dbReference type="InterPro" id="IPR051859">
    <property type="entry name" value="DCAF"/>
</dbReference>